<gene>
    <name evidence="1" type="ORF">ACFPOB_23595</name>
</gene>
<proteinExistence type="predicted"/>
<dbReference type="InterPro" id="IPR010982">
    <property type="entry name" value="Lambda_DNA-bd_dom_sf"/>
</dbReference>
<evidence type="ECO:0000313" key="1">
    <source>
        <dbReference type="EMBL" id="MFC5422555.1"/>
    </source>
</evidence>
<dbReference type="Proteomes" id="UP001596053">
    <property type="component" value="Unassembled WGS sequence"/>
</dbReference>
<organism evidence="1 2">
    <name type="scientific">Bosea eneae</name>
    <dbReference type="NCBI Taxonomy" id="151454"/>
    <lineage>
        <taxon>Bacteria</taxon>
        <taxon>Pseudomonadati</taxon>
        <taxon>Pseudomonadota</taxon>
        <taxon>Alphaproteobacteria</taxon>
        <taxon>Hyphomicrobiales</taxon>
        <taxon>Boseaceae</taxon>
        <taxon>Bosea</taxon>
    </lineage>
</organism>
<name>A0ABW0IZ53_9HYPH</name>
<keyword evidence="2" id="KW-1185">Reference proteome</keyword>
<dbReference type="RefSeq" id="WP_156448948.1">
    <property type="nucleotide sequence ID" value="NZ_JBHSLW010000040.1"/>
</dbReference>
<evidence type="ECO:0000313" key="2">
    <source>
        <dbReference type="Proteomes" id="UP001596053"/>
    </source>
</evidence>
<reference evidence="2" key="1">
    <citation type="journal article" date="2019" name="Int. J. Syst. Evol. Microbiol.">
        <title>The Global Catalogue of Microorganisms (GCM) 10K type strain sequencing project: providing services to taxonomists for standard genome sequencing and annotation.</title>
        <authorList>
            <consortium name="The Broad Institute Genomics Platform"/>
            <consortium name="The Broad Institute Genome Sequencing Center for Infectious Disease"/>
            <person name="Wu L."/>
            <person name="Ma J."/>
        </authorList>
    </citation>
    <scope>NUCLEOTIDE SEQUENCE [LARGE SCALE GENOMIC DNA]</scope>
    <source>
        <strain evidence="2">NCAIM B.01391</strain>
    </source>
</reference>
<dbReference type="EMBL" id="JBHSLW010000040">
    <property type="protein sequence ID" value="MFC5422555.1"/>
    <property type="molecule type" value="Genomic_DNA"/>
</dbReference>
<accession>A0ABW0IZ53</accession>
<evidence type="ECO:0008006" key="3">
    <source>
        <dbReference type="Google" id="ProtNLM"/>
    </source>
</evidence>
<comment type="caution">
    <text evidence="1">The sequence shown here is derived from an EMBL/GenBank/DDBJ whole genome shotgun (WGS) entry which is preliminary data.</text>
</comment>
<protein>
    <recommendedName>
        <fullName evidence="3">HTH cro/C1-type domain-containing protein</fullName>
    </recommendedName>
</protein>
<dbReference type="Gene3D" id="1.10.260.40">
    <property type="entry name" value="lambda repressor-like DNA-binding domains"/>
    <property type="match status" value="1"/>
</dbReference>
<sequence length="278" mass="30374">MSHAAMAGCSGVGASDKSGAVHNADSRLAGNASCNRFLPAMIGSILSDFSVAPERDGMTPGQARAARAFLNLDMKTVCEQAPIGKRTLTEFERGSRAIADTTLARLRGYYIAQGIGFKSTDSGDEITCRDKPNEANYDDSGNVKLKLEYDDRFGLNEIATEFNKIEVYIDGYDSYINFSRDIINAALSVAGLNQKQFASELNCSPAFVSAVLLQKKLLSVDLARKIQDKYRINGIHSMVVSEKKIKKLLADMRRISSNLVEEVKQMQQVNSIAKGINL</sequence>